<accession>A0AAW1W123</accession>
<dbReference type="PROSITE" id="PS51840">
    <property type="entry name" value="C2_NT"/>
    <property type="match status" value="1"/>
</dbReference>
<protein>
    <recommendedName>
        <fullName evidence="1">C2 NT-type domain-containing protein</fullName>
    </recommendedName>
</protein>
<dbReference type="InterPro" id="IPR019448">
    <property type="entry name" value="NT-C2"/>
</dbReference>
<dbReference type="Proteomes" id="UP001457282">
    <property type="component" value="Unassembled WGS sequence"/>
</dbReference>
<organism evidence="2 3">
    <name type="scientific">Rubus argutus</name>
    <name type="common">Southern blackberry</name>
    <dbReference type="NCBI Taxonomy" id="59490"/>
    <lineage>
        <taxon>Eukaryota</taxon>
        <taxon>Viridiplantae</taxon>
        <taxon>Streptophyta</taxon>
        <taxon>Embryophyta</taxon>
        <taxon>Tracheophyta</taxon>
        <taxon>Spermatophyta</taxon>
        <taxon>Magnoliopsida</taxon>
        <taxon>eudicotyledons</taxon>
        <taxon>Gunneridae</taxon>
        <taxon>Pentapetalae</taxon>
        <taxon>rosids</taxon>
        <taxon>fabids</taxon>
        <taxon>Rosales</taxon>
        <taxon>Rosaceae</taxon>
        <taxon>Rosoideae</taxon>
        <taxon>Rosoideae incertae sedis</taxon>
        <taxon>Rubus</taxon>
    </lineage>
</organism>
<comment type="caution">
    <text evidence="2">The sequence shown here is derived from an EMBL/GenBank/DDBJ whole genome shotgun (WGS) entry which is preliminary data.</text>
</comment>
<dbReference type="PANTHER" id="PTHR34452">
    <property type="entry name" value="MYOSIN HEAVY CHAIN-RELATED PROTEIN"/>
    <property type="match status" value="1"/>
</dbReference>
<feature type="domain" description="C2 NT-type" evidence="1">
    <location>
        <begin position="1"/>
        <end position="118"/>
    </location>
</feature>
<evidence type="ECO:0000259" key="1">
    <source>
        <dbReference type="PROSITE" id="PS51840"/>
    </source>
</evidence>
<evidence type="ECO:0000313" key="2">
    <source>
        <dbReference type="EMBL" id="KAK9914244.1"/>
    </source>
</evidence>
<reference evidence="2 3" key="1">
    <citation type="journal article" date="2023" name="G3 (Bethesda)">
        <title>A chromosome-length genome assembly and annotation of blackberry (Rubus argutus, cv. 'Hillquist').</title>
        <authorList>
            <person name="Bruna T."/>
            <person name="Aryal R."/>
            <person name="Dudchenko O."/>
            <person name="Sargent D.J."/>
            <person name="Mead D."/>
            <person name="Buti M."/>
            <person name="Cavallini A."/>
            <person name="Hytonen T."/>
            <person name="Andres J."/>
            <person name="Pham M."/>
            <person name="Weisz D."/>
            <person name="Mascagni F."/>
            <person name="Usai G."/>
            <person name="Natali L."/>
            <person name="Bassil N."/>
            <person name="Fernandez G.E."/>
            <person name="Lomsadze A."/>
            <person name="Armour M."/>
            <person name="Olukolu B."/>
            <person name="Poorten T."/>
            <person name="Britton C."/>
            <person name="Davik J."/>
            <person name="Ashrafi H."/>
            <person name="Aiden E.L."/>
            <person name="Borodovsky M."/>
            <person name="Worthington M."/>
        </authorList>
    </citation>
    <scope>NUCLEOTIDE SEQUENCE [LARGE SCALE GENOMIC DNA]</scope>
    <source>
        <strain evidence="2">PI 553951</strain>
    </source>
</reference>
<name>A0AAW1W123_RUBAR</name>
<dbReference type="PANTHER" id="PTHR34452:SF14">
    <property type="entry name" value="MYOSIN HEAVY CHAIN, MUSCLE"/>
    <property type="match status" value="1"/>
</dbReference>
<evidence type="ECO:0000313" key="3">
    <source>
        <dbReference type="Proteomes" id="UP001457282"/>
    </source>
</evidence>
<dbReference type="EMBL" id="JBEDUW010000007">
    <property type="protein sequence ID" value="KAK9914244.1"/>
    <property type="molecule type" value="Genomic_DNA"/>
</dbReference>
<sequence>MRRLGSRTSSIPSIQIDEAVHIYVVRLDFVDDRFYEFKASSPYAHKFGKKRGILNRDKIYHFIVSTGSSKSGYLGEASIDFADFVAETEPLTVTLPLKFANSGVVLHASLILTSRCNQYFSGFNTTSSICSQN</sequence>
<gene>
    <name evidence="2" type="ORF">M0R45_038034</name>
</gene>
<dbReference type="AlphaFoldDB" id="A0AAW1W123"/>
<keyword evidence="3" id="KW-1185">Reference proteome</keyword>
<dbReference type="Pfam" id="PF10358">
    <property type="entry name" value="NT-C2"/>
    <property type="match status" value="1"/>
</dbReference>
<proteinExistence type="predicted"/>